<organism evidence="2 3">
    <name type="scientific">Sphenostylis stenocarpa</name>
    <dbReference type="NCBI Taxonomy" id="92480"/>
    <lineage>
        <taxon>Eukaryota</taxon>
        <taxon>Viridiplantae</taxon>
        <taxon>Streptophyta</taxon>
        <taxon>Embryophyta</taxon>
        <taxon>Tracheophyta</taxon>
        <taxon>Spermatophyta</taxon>
        <taxon>Magnoliopsida</taxon>
        <taxon>eudicotyledons</taxon>
        <taxon>Gunneridae</taxon>
        <taxon>Pentapetalae</taxon>
        <taxon>rosids</taxon>
        <taxon>fabids</taxon>
        <taxon>Fabales</taxon>
        <taxon>Fabaceae</taxon>
        <taxon>Papilionoideae</taxon>
        <taxon>50 kb inversion clade</taxon>
        <taxon>NPAAA clade</taxon>
        <taxon>indigoferoid/millettioid clade</taxon>
        <taxon>Phaseoleae</taxon>
        <taxon>Sphenostylis</taxon>
    </lineage>
</organism>
<keyword evidence="1" id="KW-0472">Membrane</keyword>
<protein>
    <submittedName>
        <fullName evidence="2">Uncharacterized protein</fullName>
    </submittedName>
</protein>
<keyword evidence="1" id="KW-1133">Transmembrane helix</keyword>
<evidence type="ECO:0000256" key="1">
    <source>
        <dbReference type="SAM" id="Phobius"/>
    </source>
</evidence>
<dbReference type="EMBL" id="OY731399">
    <property type="protein sequence ID" value="CAJ1932596.1"/>
    <property type="molecule type" value="Genomic_DNA"/>
</dbReference>
<reference evidence="2" key="1">
    <citation type="submission" date="2023-10" db="EMBL/GenBank/DDBJ databases">
        <authorList>
            <person name="Domelevo Entfellner J.-B."/>
        </authorList>
    </citation>
    <scope>NUCLEOTIDE SEQUENCE</scope>
</reference>
<evidence type="ECO:0000313" key="3">
    <source>
        <dbReference type="Proteomes" id="UP001189624"/>
    </source>
</evidence>
<dbReference type="AlphaFoldDB" id="A0AA86SKS8"/>
<keyword evidence="3" id="KW-1185">Reference proteome</keyword>
<accession>A0AA86SKS8</accession>
<evidence type="ECO:0000313" key="2">
    <source>
        <dbReference type="EMBL" id="CAJ1932596.1"/>
    </source>
</evidence>
<keyword evidence="1" id="KW-0812">Transmembrane</keyword>
<sequence length="121" mass="13400">MHDDTSVKVEQCGSKHEGRCRDKTKSLKLKVIAMFGKGFCLRRHNCYRLHVHYAQLLSISYVGLPIGTTVTEVSITTFIVMISAILTLAINSYSISFFKKKLTAITVNGSSSLETGEVKEA</sequence>
<dbReference type="Gramene" id="rna-AYBTSS11_LOCUS5897">
    <property type="protein sequence ID" value="CAJ1932596.1"/>
    <property type="gene ID" value="gene-AYBTSS11_LOCUS5897"/>
</dbReference>
<dbReference type="Proteomes" id="UP001189624">
    <property type="component" value="Chromosome 2"/>
</dbReference>
<gene>
    <name evidence="2" type="ORF">AYBTSS11_LOCUS5897</name>
</gene>
<name>A0AA86SKS8_9FABA</name>
<proteinExistence type="predicted"/>
<feature type="transmembrane region" description="Helical" evidence="1">
    <location>
        <begin position="73"/>
        <end position="93"/>
    </location>
</feature>